<keyword evidence="4" id="KW-1185">Reference proteome</keyword>
<comment type="caution">
    <text evidence="3">The sequence shown here is derived from an EMBL/GenBank/DDBJ whole genome shotgun (WGS) entry which is preliminary data.</text>
</comment>
<dbReference type="GO" id="GO:0004300">
    <property type="term" value="F:enoyl-CoA hydratase activity"/>
    <property type="evidence" value="ECO:0007669"/>
    <property type="project" value="UniProtKB-EC"/>
</dbReference>
<name>A0A7W7ACB7_9SPHN</name>
<dbReference type="PANTHER" id="PTHR11941">
    <property type="entry name" value="ENOYL-COA HYDRATASE-RELATED"/>
    <property type="match status" value="1"/>
</dbReference>
<dbReference type="EMBL" id="JACHOA010000004">
    <property type="protein sequence ID" value="MBB4614241.1"/>
    <property type="molecule type" value="Genomic_DNA"/>
</dbReference>
<evidence type="ECO:0000313" key="4">
    <source>
        <dbReference type="Proteomes" id="UP000538566"/>
    </source>
</evidence>
<dbReference type="InterPro" id="IPR001753">
    <property type="entry name" value="Enoyl-CoA_hydra/iso"/>
</dbReference>
<protein>
    <submittedName>
        <fullName evidence="3">Enoyl-CoA hydratase</fullName>
        <ecNumber evidence="3">4.2.1.17</ecNumber>
    </submittedName>
</protein>
<evidence type="ECO:0000313" key="3">
    <source>
        <dbReference type="EMBL" id="MBB4614241.1"/>
    </source>
</evidence>
<organism evidence="3 4">
    <name type="scientific">Novosphingobium taihuense</name>
    <dbReference type="NCBI Taxonomy" id="260085"/>
    <lineage>
        <taxon>Bacteria</taxon>
        <taxon>Pseudomonadati</taxon>
        <taxon>Pseudomonadota</taxon>
        <taxon>Alphaproteobacteria</taxon>
        <taxon>Sphingomonadales</taxon>
        <taxon>Sphingomonadaceae</taxon>
        <taxon>Novosphingobium</taxon>
    </lineage>
</organism>
<dbReference type="PANTHER" id="PTHR11941:SF54">
    <property type="entry name" value="ENOYL-COA HYDRATASE, MITOCHONDRIAL"/>
    <property type="match status" value="1"/>
</dbReference>
<dbReference type="InterPro" id="IPR014748">
    <property type="entry name" value="Enoyl-CoA_hydra_C"/>
</dbReference>
<keyword evidence="2 3" id="KW-0456">Lyase</keyword>
<dbReference type="SUPFAM" id="SSF52096">
    <property type="entry name" value="ClpP/crotonase"/>
    <property type="match status" value="1"/>
</dbReference>
<dbReference type="GO" id="GO:0006635">
    <property type="term" value="P:fatty acid beta-oxidation"/>
    <property type="evidence" value="ECO:0007669"/>
    <property type="project" value="TreeGrafter"/>
</dbReference>
<dbReference type="AlphaFoldDB" id="A0A7W7ACB7"/>
<dbReference type="Proteomes" id="UP000538566">
    <property type="component" value="Unassembled WGS sequence"/>
</dbReference>
<gene>
    <name evidence="3" type="ORF">GGR37_002527</name>
</gene>
<evidence type="ECO:0000256" key="1">
    <source>
        <dbReference type="ARBA" id="ARBA00005254"/>
    </source>
</evidence>
<comment type="similarity">
    <text evidence="1">Belongs to the enoyl-CoA hydratase/isomerase family.</text>
</comment>
<dbReference type="EC" id="4.2.1.17" evidence="3"/>
<dbReference type="CDD" id="cd06558">
    <property type="entry name" value="crotonase-like"/>
    <property type="match status" value="1"/>
</dbReference>
<evidence type="ECO:0000256" key="2">
    <source>
        <dbReference type="ARBA" id="ARBA00023239"/>
    </source>
</evidence>
<reference evidence="3 4" key="1">
    <citation type="submission" date="2020-08" db="EMBL/GenBank/DDBJ databases">
        <title>Genomic Encyclopedia of Type Strains, Phase IV (KMG-IV): sequencing the most valuable type-strain genomes for metagenomic binning, comparative biology and taxonomic classification.</title>
        <authorList>
            <person name="Goeker M."/>
        </authorList>
    </citation>
    <scope>NUCLEOTIDE SEQUENCE [LARGE SCALE GENOMIC DNA]</scope>
    <source>
        <strain evidence="3 4">DSM 17507</strain>
    </source>
</reference>
<accession>A0A7W7ACB7</accession>
<sequence length="295" mass="32379">MADIAGHMCLHLARPSPAVLFHGHVIRRRDPMYEYCKNVKVERRGNGILVLTLDSPPTNAFSDPMHDELRHALEDVNYDRETKVIVLTGAGEKAFSAGGDIQHMRELLDQPRQTVEGFVEARRLLNALLRLEKPLITRLNGHAIGLGATLALFSDLCYAVETARIADPHVAVGYAAGDGGALIWPQLIGYMRAREYLLTGDPILAKDAAAMGLINKAVPMAELDTVAFGMAERLANGATIAINMTKQAINLPLRRHFEGMIDASVFFEAISAMSDDHREAVMAFVEKRPPQFTGN</sequence>
<proteinExistence type="inferred from homology"/>
<dbReference type="Gene3D" id="1.10.12.10">
    <property type="entry name" value="Lyase 2-enoyl-coa Hydratase, Chain A, domain 2"/>
    <property type="match status" value="1"/>
</dbReference>
<dbReference type="InterPro" id="IPR029045">
    <property type="entry name" value="ClpP/crotonase-like_dom_sf"/>
</dbReference>
<dbReference type="RefSeq" id="WP_246415655.1">
    <property type="nucleotide sequence ID" value="NZ_JACHOA010000004.1"/>
</dbReference>
<dbReference type="Gene3D" id="3.90.226.10">
    <property type="entry name" value="2-enoyl-CoA Hydratase, Chain A, domain 1"/>
    <property type="match status" value="1"/>
</dbReference>
<dbReference type="Pfam" id="PF00378">
    <property type="entry name" value="ECH_1"/>
    <property type="match status" value="1"/>
</dbReference>